<evidence type="ECO:0000313" key="2">
    <source>
        <dbReference type="EMBL" id="KAK8474608.1"/>
    </source>
</evidence>
<gene>
    <name evidence="2" type="ORF">V6N11_038031</name>
</gene>
<keyword evidence="1" id="KW-0732">Signal</keyword>
<organism evidence="2 3">
    <name type="scientific">Hibiscus sabdariffa</name>
    <name type="common">roselle</name>
    <dbReference type="NCBI Taxonomy" id="183260"/>
    <lineage>
        <taxon>Eukaryota</taxon>
        <taxon>Viridiplantae</taxon>
        <taxon>Streptophyta</taxon>
        <taxon>Embryophyta</taxon>
        <taxon>Tracheophyta</taxon>
        <taxon>Spermatophyta</taxon>
        <taxon>Magnoliopsida</taxon>
        <taxon>eudicotyledons</taxon>
        <taxon>Gunneridae</taxon>
        <taxon>Pentapetalae</taxon>
        <taxon>rosids</taxon>
        <taxon>malvids</taxon>
        <taxon>Malvales</taxon>
        <taxon>Malvaceae</taxon>
        <taxon>Malvoideae</taxon>
        <taxon>Hibiscus</taxon>
    </lineage>
</organism>
<evidence type="ECO:0000313" key="3">
    <source>
        <dbReference type="Proteomes" id="UP001396334"/>
    </source>
</evidence>
<sequence length="326" mass="36341">MRVAVVVRPCLEALVAMALALAQRSSGLCTTVASSCCPAHANRSRFSFYGTNYCHGQFGKFQFHFSDAQHALALPLHRLVTGNDTGHLPITEVFLQTVQPLSQPSLAPIHCCVHGDCFLSFPYFTIREGFALHLQHRRAKGPLCPKSRFRFMALVVAFCGARPRPSLEDTLHAAWPLVGFSVPYPGFVPHLYCLARLVHCQPCLHRLGVCRELSWPLLVWPNASTACYIPSLMLGICLALSANPRLCPLAARFTAPMVPLCHEQDAGLVDWMPLESFRGLFVPCWFGVQVYVGLISLGRCLAPQDFSFWPLRASYHRLPFLPYYTL</sequence>
<name>A0ABR1Z6D3_9ROSI</name>
<reference evidence="2 3" key="1">
    <citation type="journal article" date="2024" name="G3 (Bethesda)">
        <title>Genome assembly of Hibiscus sabdariffa L. provides insights into metabolisms of medicinal natural products.</title>
        <authorList>
            <person name="Kim T."/>
        </authorList>
    </citation>
    <scope>NUCLEOTIDE SEQUENCE [LARGE SCALE GENOMIC DNA]</scope>
    <source>
        <strain evidence="2">TK-2024</strain>
        <tissue evidence="2">Old leaves</tissue>
    </source>
</reference>
<proteinExistence type="predicted"/>
<protein>
    <recommendedName>
        <fullName evidence="4">Secreted protein</fullName>
    </recommendedName>
</protein>
<dbReference type="Proteomes" id="UP001396334">
    <property type="component" value="Unassembled WGS sequence"/>
</dbReference>
<feature type="signal peptide" evidence="1">
    <location>
        <begin position="1"/>
        <end position="27"/>
    </location>
</feature>
<evidence type="ECO:0008006" key="4">
    <source>
        <dbReference type="Google" id="ProtNLM"/>
    </source>
</evidence>
<accession>A0ABR1Z6D3</accession>
<feature type="chain" id="PRO_5047442889" description="Secreted protein" evidence="1">
    <location>
        <begin position="28"/>
        <end position="326"/>
    </location>
</feature>
<comment type="caution">
    <text evidence="2">The sequence shown here is derived from an EMBL/GenBank/DDBJ whole genome shotgun (WGS) entry which is preliminary data.</text>
</comment>
<dbReference type="EMBL" id="JBBPBN010002642">
    <property type="protein sequence ID" value="KAK8474608.1"/>
    <property type="molecule type" value="Genomic_DNA"/>
</dbReference>
<evidence type="ECO:0000256" key="1">
    <source>
        <dbReference type="SAM" id="SignalP"/>
    </source>
</evidence>
<keyword evidence="3" id="KW-1185">Reference proteome</keyword>